<evidence type="ECO:0000313" key="3">
    <source>
        <dbReference type="EMBL" id="KAF7547894.1"/>
    </source>
</evidence>
<evidence type="ECO:0000256" key="2">
    <source>
        <dbReference type="SAM" id="Phobius"/>
    </source>
</evidence>
<dbReference type="EMBL" id="JAANBB010000164">
    <property type="protein sequence ID" value="KAF7547894.1"/>
    <property type="molecule type" value="Genomic_DNA"/>
</dbReference>
<organism evidence="3 4">
    <name type="scientific">Cylindrodendrum hubeiense</name>
    <dbReference type="NCBI Taxonomy" id="595255"/>
    <lineage>
        <taxon>Eukaryota</taxon>
        <taxon>Fungi</taxon>
        <taxon>Dikarya</taxon>
        <taxon>Ascomycota</taxon>
        <taxon>Pezizomycotina</taxon>
        <taxon>Sordariomycetes</taxon>
        <taxon>Hypocreomycetidae</taxon>
        <taxon>Hypocreales</taxon>
        <taxon>Nectriaceae</taxon>
        <taxon>Cylindrodendrum</taxon>
    </lineage>
</organism>
<dbReference type="OrthoDB" id="5102561at2759"/>
<feature type="transmembrane region" description="Helical" evidence="2">
    <location>
        <begin position="74"/>
        <end position="95"/>
    </location>
</feature>
<evidence type="ECO:0000313" key="4">
    <source>
        <dbReference type="Proteomes" id="UP000722485"/>
    </source>
</evidence>
<comment type="caution">
    <text evidence="3">The sequence shown here is derived from an EMBL/GenBank/DDBJ whole genome shotgun (WGS) entry which is preliminary data.</text>
</comment>
<feature type="transmembrane region" description="Helical" evidence="2">
    <location>
        <begin position="49"/>
        <end position="68"/>
    </location>
</feature>
<reference evidence="3" key="1">
    <citation type="submission" date="2020-03" db="EMBL/GenBank/DDBJ databases">
        <title>Draft Genome Sequence of Cylindrodendrum hubeiense.</title>
        <authorList>
            <person name="Buettner E."/>
            <person name="Kellner H."/>
        </authorList>
    </citation>
    <scope>NUCLEOTIDE SEQUENCE</scope>
    <source>
        <strain evidence="3">IHI 201604</strain>
    </source>
</reference>
<feature type="compositionally biased region" description="Polar residues" evidence="1">
    <location>
        <begin position="1"/>
        <end position="10"/>
    </location>
</feature>
<keyword evidence="2" id="KW-0812">Transmembrane</keyword>
<accession>A0A9P5LFS5</accession>
<keyword evidence="2" id="KW-1133">Transmembrane helix</keyword>
<dbReference type="AlphaFoldDB" id="A0A9P5LFS5"/>
<gene>
    <name evidence="3" type="ORF">G7Z17_g7415</name>
</gene>
<feature type="region of interest" description="Disordered" evidence="1">
    <location>
        <begin position="1"/>
        <end position="20"/>
    </location>
</feature>
<proteinExistence type="predicted"/>
<feature type="transmembrane region" description="Helical" evidence="2">
    <location>
        <begin position="173"/>
        <end position="193"/>
    </location>
</feature>
<name>A0A9P5LFS5_9HYPO</name>
<dbReference type="Proteomes" id="UP000722485">
    <property type="component" value="Unassembled WGS sequence"/>
</dbReference>
<keyword evidence="4" id="KW-1185">Reference proteome</keyword>
<evidence type="ECO:0000256" key="1">
    <source>
        <dbReference type="SAM" id="MobiDB-lite"/>
    </source>
</evidence>
<keyword evidence="2" id="KW-0472">Membrane</keyword>
<protein>
    <submittedName>
        <fullName evidence="3">Uncharacterized protein</fullName>
    </submittedName>
</protein>
<feature type="transmembrane region" description="Helical" evidence="2">
    <location>
        <begin position="133"/>
        <end position="153"/>
    </location>
</feature>
<sequence>MAGESGTSPKKSGLGFHTPRDDVRERLLDPLEQVDPDPKFTLDFSFIQVLRLLVIPFAISDCVVIGVYNAGHEGWAFFFGSWTIALIIWTAFSIVRKYSKSDRCEFKLGNFVCFCGRIDKTFLKNRKERPYHIMLVDFVFVVLFIILSVLAFATDIWRYSYYYSHDQEKVGALSIVLASLQLALTVLNFFSLFRRVKIMIFANEHEDGGNSTFTVGEIYIDDQSEPRTSMASLV</sequence>